<proteinExistence type="inferred from homology"/>
<name>A0A6L6PC74_9BURK</name>
<dbReference type="InterPro" id="IPR013384">
    <property type="entry name" value="Flagell_FlgL"/>
</dbReference>
<organism evidence="6 7">
    <name type="scientific">Duganella radicis</name>
    <dbReference type="NCBI Taxonomy" id="551988"/>
    <lineage>
        <taxon>Bacteria</taxon>
        <taxon>Pseudomonadati</taxon>
        <taxon>Pseudomonadota</taxon>
        <taxon>Betaproteobacteria</taxon>
        <taxon>Burkholderiales</taxon>
        <taxon>Oxalobacteraceae</taxon>
        <taxon>Telluria group</taxon>
        <taxon>Duganella</taxon>
    </lineage>
</organism>
<dbReference type="AlphaFoldDB" id="A0A6L6PC74"/>
<dbReference type="EMBL" id="WNKY01000002">
    <property type="protein sequence ID" value="MTV36610.1"/>
    <property type="molecule type" value="Genomic_DNA"/>
</dbReference>
<dbReference type="GO" id="GO:0005198">
    <property type="term" value="F:structural molecule activity"/>
    <property type="evidence" value="ECO:0007669"/>
    <property type="project" value="InterPro"/>
</dbReference>
<comment type="caution">
    <text evidence="6">The sequence shown here is derived from an EMBL/GenBank/DDBJ whole genome shotgun (WGS) entry which is preliminary data.</text>
</comment>
<comment type="subcellular location">
    <subcellularLocation>
        <location evidence="1">Bacterial flagellum</location>
    </subcellularLocation>
    <subcellularLocation>
        <location evidence="2">Secreted</location>
    </subcellularLocation>
</comment>
<feature type="domain" description="Flagellin N-terminal" evidence="5">
    <location>
        <begin position="3"/>
        <end position="140"/>
    </location>
</feature>
<evidence type="ECO:0000256" key="4">
    <source>
        <dbReference type="ARBA" id="ARBA00023143"/>
    </source>
</evidence>
<evidence type="ECO:0000259" key="5">
    <source>
        <dbReference type="Pfam" id="PF00669"/>
    </source>
</evidence>
<sequence length="303" mass="32464">MRIATSQFQATMNRGLQDNQSHLASLTSRMASGKKLQVPSDDPVTAVRLSRLSREEAIVGQYRDNIASIKIRLSTNETYLTSMVNDITQSHDLLVWAADASNTGDDLKSMITTMTTLRDSLLYSANEKDQEGRYVFSGTLTNTPAITYDPNAAIGSRYTFTGNTNQQKSVVGNGITQTVNVDVSGLETVLNQMDSTINELSQPGISSSTPSLQAAINANMQGASDALGLISSKIANFGGAQNVMETLDGNHANVSLSNQTAILDLGSLDMGEAATELNGYNLALQASYKAYSKITNLSLFNVL</sequence>
<keyword evidence="7" id="KW-1185">Reference proteome</keyword>
<reference evidence="6 7" key="1">
    <citation type="submission" date="2019-11" db="EMBL/GenBank/DDBJ databases">
        <title>Type strains purchased from KCTC, JCM and DSMZ.</title>
        <authorList>
            <person name="Lu H."/>
        </authorList>
    </citation>
    <scope>NUCLEOTIDE SEQUENCE [LARGE SCALE GENOMIC DNA]</scope>
    <source>
        <strain evidence="6 7">KCTC 22382</strain>
    </source>
</reference>
<evidence type="ECO:0000313" key="6">
    <source>
        <dbReference type="EMBL" id="MTV36610.1"/>
    </source>
</evidence>
<dbReference type="PANTHER" id="PTHR42792">
    <property type="entry name" value="FLAGELLIN"/>
    <property type="match status" value="1"/>
</dbReference>
<gene>
    <name evidence="6" type="primary">flgL</name>
    <name evidence="6" type="ORF">GM676_03290</name>
</gene>
<keyword evidence="4" id="KW-0975">Bacterial flagellum</keyword>
<keyword evidence="6" id="KW-0282">Flagellum</keyword>
<dbReference type="OrthoDB" id="9768249at2"/>
<evidence type="ECO:0000313" key="7">
    <source>
        <dbReference type="Proteomes" id="UP000475582"/>
    </source>
</evidence>
<dbReference type="GO" id="GO:0009424">
    <property type="term" value="C:bacterial-type flagellum hook"/>
    <property type="evidence" value="ECO:0007669"/>
    <property type="project" value="InterPro"/>
</dbReference>
<dbReference type="PANTHER" id="PTHR42792:SF1">
    <property type="entry name" value="FLAGELLAR HOOK-ASSOCIATED PROTEIN 3"/>
    <property type="match status" value="1"/>
</dbReference>
<evidence type="ECO:0000256" key="3">
    <source>
        <dbReference type="ARBA" id="ARBA00005709"/>
    </source>
</evidence>
<evidence type="ECO:0000256" key="2">
    <source>
        <dbReference type="ARBA" id="ARBA00004613"/>
    </source>
</evidence>
<keyword evidence="6" id="KW-0969">Cilium</keyword>
<dbReference type="GO" id="GO:0005576">
    <property type="term" value="C:extracellular region"/>
    <property type="evidence" value="ECO:0007669"/>
    <property type="project" value="UniProtKB-SubCell"/>
</dbReference>
<dbReference type="InterPro" id="IPR001029">
    <property type="entry name" value="Flagellin_N"/>
</dbReference>
<dbReference type="NCBIfam" id="TIGR02550">
    <property type="entry name" value="flagell_flgL"/>
    <property type="match status" value="1"/>
</dbReference>
<dbReference type="InterPro" id="IPR001492">
    <property type="entry name" value="Flagellin"/>
</dbReference>
<comment type="similarity">
    <text evidence="3">Belongs to the bacterial flagellin family.</text>
</comment>
<dbReference type="Gene3D" id="1.20.1330.10">
    <property type="entry name" value="f41 fragment of flagellin, N-terminal domain"/>
    <property type="match status" value="1"/>
</dbReference>
<dbReference type="RefSeq" id="WP_155461970.1">
    <property type="nucleotide sequence ID" value="NZ_WNKY01000002.1"/>
</dbReference>
<dbReference type="GO" id="GO:0071973">
    <property type="term" value="P:bacterial-type flagellum-dependent cell motility"/>
    <property type="evidence" value="ECO:0007669"/>
    <property type="project" value="InterPro"/>
</dbReference>
<protein>
    <submittedName>
        <fullName evidence="6">Flagellar hook-associated protein 3</fullName>
    </submittedName>
</protein>
<evidence type="ECO:0000256" key="1">
    <source>
        <dbReference type="ARBA" id="ARBA00004365"/>
    </source>
</evidence>
<accession>A0A6L6PC74</accession>
<dbReference type="SUPFAM" id="SSF64518">
    <property type="entry name" value="Phase 1 flagellin"/>
    <property type="match status" value="1"/>
</dbReference>
<dbReference type="Pfam" id="PF00669">
    <property type="entry name" value="Flagellin_N"/>
    <property type="match status" value="1"/>
</dbReference>
<keyword evidence="6" id="KW-0966">Cell projection</keyword>
<dbReference type="Proteomes" id="UP000475582">
    <property type="component" value="Unassembled WGS sequence"/>
</dbReference>